<dbReference type="Proteomes" id="UP000269499">
    <property type="component" value="Unassembled WGS sequence"/>
</dbReference>
<keyword evidence="1" id="KW-1133">Transmembrane helix</keyword>
<evidence type="ECO:0000313" key="3">
    <source>
        <dbReference type="Proteomes" id="UP000269499"/>
    </source>
</evidence>
<keyword evidence="1" id="KW-0812">Transmembrane</keyword>
<sequence>MVGKGQLQSLEALIALFVVLTMSMMSLASYDRFLKEDFASEEYKRIISTALFKLDEVGVLPKIASRGDWNDLLEILRSLLPGFEVHLTVYDEGLIAVYSSGCCRRLFFEVYYVHVLPFSGRFYALRVLVGEGGG</sequence>
<accession>A0A497F4N0</accession>
<organism evidence="2 3">
    <name type="scientific">Thermoproteota archaeon</name>
    <dbReference type="NCBI Taxonomy" id="2056631"/>
    <lineage>
        <taxon>Archaea</taxon>
        <taxon>Thermoproteota</taxon>
    </lineage>
</organism>
<feature type="transmembrane region" description="Helical" evidence="1">
    <location>
        <begin position="12"/>
        <end position="30"/>
    </location>
</feature>
<reference evidence="2 3" key="1">
    <citation type="submission" date="2018-06" db="EMBL/GenBank/DDBJ databases">
        <title>Extensive metabolic versatility and redundancy in microbially diverse, dynamic hydrothermal sediments.</title>
        <authorList>
            <person name="Dombrowski N."/>
            <person name="Teske A."/>
            <person name="Baker B.J."/>
        </authorList>
    </citation>
    <scope>NUCLEOTIDE SEQUENCE [LARGE SCALE GENOMIC DNA]</scope>
    <source>
        <strain evidence="2">B20_G2</strain>
    </source>
</reference>
<proteinExistence type="predicted"/>
<protein>
    <submittedName>
        <fullName evidence="2">Uncharacterized protein</fullName>
    </submittedName>
</protein>
<name>A0A497F4N0_9CREN</name>
<keyword evidence="1" id="KW-0472">Membrane</keyword>
<evidence type="ECO:0000313" key="2">
    <source>
        <dbReference type="EMBL" id="RLE54614.1"/>
    </source>
</evidence>
<comment type="caution">
    <text evidence="2">The sequence shown here is derived from an EMBL/GenBank/DDBJ whole genome shotgun (WGS) entry which is preliminary data.</text>
</comment>
<gene>
    <name evidence="2" type="ORF">DRJ26_01705</name>
</gene>
<dbReference type="EMBL" id="QMRA01000020">
    <property type="protein sequence ID" value="RLE54614.1"/>
    <property type="molecule type" value="Genomic_DNA"/>
</dbReference>
<dbReference type="AlphaFoldDB" id="A0A497F4N0"/>
<evidence type="ECO:0000256" key="1">
    <source>
        <dbReference type="SAM" id="Phobius"/>
    </source>
</evidence>